<feature type="signal peptide" evidence="7">
    <location>
        <begin position="1"/>
        <end position="19"/>
    </location>
</feature>
<evidence type="ECO:0000256" key="1">
    <source>
        <dbReference type="ARBA" id="ARBA00004141"/>
    </source>
</evidence>
<feature type="chain" id="PRO_5042548645" description="Rhodopsin domain-containing protein" evidence="7">
    <location>
        <begin position="20"/>
        <end position="100"/>
    </location>
</feature>
<dbReference type="Pfam" id="PF20684">
    <property type="entry name" value="Fung_rhodopsin"/>
    <property type="match status" value="1"/>
</dbReference>
<feature type="transmembrane region" description="Helical" evidence="6">
    <location>
        <begin position="39"/>
        <end position="60"/>
    </location>
</feature>
<organism evidence="9 10">
    <name type="scientific">Extremus antarcticus</name>
    <dbReference type="NCBI Taxonomy" id="702011"/>
    <lineage>
        <taxon>Eukaryota</taxon>
        <taxon>Fungi</taxon>
        <taxon>Dikarya</taxon>
        <taxon>Ascomycota</taxon>
        <taxon>Pezizomycotina</taxon>
        <taxon>Dothideomycetes</taxon>
        <taxon>Dothideomycetidae</taxon>
        <taxon>Mycosphaerellales</taxon>
        <taxon>Extremaceae</taxon>
        <taxon>Extremus</taxon>
    </lineage>
</organism>
<dbReference type="InterPro" id="IPR052337">
    <property type="entry name" value="SAT4-like"/>
</dbReference>
<dbReference type="Proteomes" id="UP001271007">
    <property type="component" value="Unassembled WGS sequence"/>
</dbReference>
<evidence type="ECO:0000256" key="3">
    <source>
        <dbReference type="ARBA" id="ARBA00022989"/>
    </source>
</evidence>
<evidence type="ECO:0000313" key="9">
    <source>
        <dbReference type="EMBL" id="KAK3045665.1"/>
    </source>
</evidence>
<dbReference type="PANTHER" id="PTHR33048">
    <property type="entry name" value="PTH11-LIKE INTEGRAL MEMBRANE PROTEIN (AFU_ORTHOLOGUE AFUA_5G11245)"/>
    <property type="match status" value="1"/>
</dbReference>
<accession>A0AAJ0D9B2</accession>
<keyword evidence="10" id="KW-1185">Reference proteome</keyword>
<reference evidence="9" key="1">
    <citation type="submission" date="2023-04" db="EMBL/GenBank/DDBJ databases">
        <title>Black Yeasts Isolated from many extreme environments.</title>
        <authorList>
            <person name="Coleine C."/>
            <person name="Stajich J.E."/>
            <person name="Selbmann L."/>
        </authorList>
    </citation>
    <scope>NUCLEOTIDE SEQUENCE</scope>
    <source>
        <strain evidence="9">CCFEE 5312</strain>
    </source>
</reference>
<evidence type="ECO:0000256" key="2">
    <source>
        <dbReference type="ARBA" id="ARBA00022692"/>
    </source>
</evidence>
<evidence type="ECO:0000256" key="4">
    <source>
        <dbReference type="ARBA" id="ARBA00023136"/>
    </source>
</evidence>
<dbReference type="InterPro" id="IPR049326">
    <property type="entry name" value="Rhodopsin_dom_fungi"/>
</dbReference>
<protein>
    <recommendedName>
        <fullName evidence="8">Rhodopsin domain-containing protein</fullName>
    </recommendedName>
</protein>
<keyword evidence="2 6" id="KW-0812">Transmembrane</keyword>
<sequence length="100" mass="11470">MALVAAWCLIIFMLSVTLCIPLDKFWNLQKPGGCLEIKAFYYGMQIPNILTDFFIVVCPVHEVYHRYPSHVHNSRRTKSSMKAAIGMMFVLGFLWVDAIT</sequence>
<keyword evidence="7" id="KW-0732">Signal</keyword>
<evidence type="ECO:0000313" key="10">
    <source>
        <dbReference type="Proteomes" id="UP001271007"/>
    </source>
</evidence>
<keyword evidence="4 6" id="KW-0472">Membrane</keyword>
<comment type="similarity">
    <text evidence="5">Belongs to the SAT4 family.</text>
</comment>
<evidence type="ECO:0000256" key="7">
    <source>
        <dbReference type="SAM" id="SignalP"/>
    </source>
</evidence>
<proteinExistence type="inferred from homology"/>
<comment type="subcellular location">
    <subcellularLocation>
        <location evidence="1">Membrane</location>
        <topology evidence="1">Multi-pass membrane protein</topology>
    </subcellularLocation>
</comment>
<name>A0AAJ0D9B2_9PEZI</name>
<comment type="caution">
    <text evidence="9">The sequence shown here is derived from an EMBL/GenBank/DDBJ whole genome shotgun (WGS) entry which is preliminary data.</text>
</comment>
<feature type="transmembrane region" description="Helical" evidence="6">
    <location>
        <begin position="81"/>
        <end position="99"/>
    </location>
</feature>
<evidence type="ECO:0000259" key="8">
    <source>
        <dbReference type="Pfam" id="PF20684"/>
    </source>
</evidence>
<dbReference type="GO" id="GO:0016020">
    <property type="term" value="C:membrane"/>
    <property type="evidence" value="ECO:0007669"/>
    <property type="project" value="UniProtKB-SubCell"/>
</dbReference>
<dbReference type="AlphaFoldDB" id="A0AAJ0D9B2"/>
<dbReference type="EMBL" id="JAWDJX010000175">
    <property type="protein sequence ID" value="KAK3045665.1"/>
    <property type="molecule type" value="Genomic_DNA"/>
</dbReference>
<evidence type="ECO:0000256" key="6">
    <source>
        <dbReference type="SAM" id="Phobius"/>
    </source>
</evidence>
<evidence type="ECO:0000256" key="5">
    <source>
        <dbReference type="ARBA" id="ARBA00038359"/>
    </source>
</evidence>
<dbReference type="PANTHER" id="PTHR33048:SF47">
    <property type="entry name" value="INTEGRAL MEMBRANE PROTEIN-RELATED"/>
    <property type="match status" value="1"/>
</dbReference>
<feature type="domain" description="Rhodopsin" evidence="8">
    <location>
        <begin position="1"/>
        <end position="94"/>
    </location>
</feature>
<gene>
    <name evidence="9" type="ORF">LTR09_012775</name>
</gene>
<keyword evidence="3 6" id="KW-1133">Transmembrane helix</keyword>